<organism evidence="4 5">
    <name type="scientific">Clohesyomyces aquaticus</name>
    <dbReference type="NCBI Taxonomy" id="1231657"/>
    <lineage>
        <taxon>Eukaryota</taxon>
        <taxon>Fungi</taxon>
        <taxon>Dikarya</taxon>
        <taxon>Ascomycota</taxon>
        <taxon>Pezizomycotina</taxon>
        <taxon>Dothideomycetes</taxon>
        <taxon>Pleosporomycetidae</taxon>
        <taxon>Pleosporales</taxon>
        <taxon>Lindgomycetaceae</taxon>
        <taxon>Clohesyomyces</taxon>
    </lineage>
</organism>
<feature type="compositionally biased region" description="Basic residues" evidence="2">
    <location>
        <begin position="472"/>
        <end position="481"/>
    </location>
</feature>
<sequence length="620" mass="68434">MIAQACFAASAVQQTFDQAIANLQRNFWEAHQHLSEPQRLELWSRQLNRNVQSSPARNVPRTMPYGTCTTNQTPTPNPNPMDRTLSAPASVPMGRSASSLSYGSYTGATVLDQRSISNVSSWSSPADGHASQYSLTPEPTVRSRPSLQTINESLPYDVREYDPREYIESQTELSTSPSFSTQQDFSRLAVGQLTWSSSSDGSSSPSTVFTAPLMTSGLSSSSAMSYQNGFNNQCVNDFSHMGVDPSESSSMFPIFSQENFSFSSASDVDAKSITCDISLFPIGSSLDESVFPPAPISSTVSTISPSETQSCLAEDMRRSTSYSGESDSSSSSGASNRSRHLQRNREVMTQASRRIAPKATENNDQTRSPSSNVPMVRIRSSDGSSKDVAAISKAPYTRPKHEKVKCEQCGEKFRGTHELERHMQRKHAEVRKGWVCFDSSPGQKFLANCKHCRNKKIYGAYYNAAAHLRRYHFHPKQRGRKGKSDERRGGSGGGNDPPMEMLKNGWMREVDVLNDSSPSNKRSVPPRDADNTQNVSTDSFDFNQFEYPAYTQPPIDNTTTMPINFGFTDCDAFMNSNDAPYSATDDTSTQFPAFNVASFQSTPDIAADFEFDAYTLINNH</sequence>
<feature type="region of interest" description="Disordered" evidence="2">
    <location>
        <begin position="296"/>
        <end position="387"/>
    </location>
</feature>
<feature type="region of interest" description="Disordered" evidence="2">
    <location>
        <begin position="119"/>
        <end position="158"/>
    </location>
</feature>
<dbReference type="GO" id="GO:0008270">
    <property type="term" value="F:zinc ion binding"/>
    <property type="evidence" value="ECO:0007669"/>
    <property type="project" value="UniProtKB-KW"/>
</dbReference>
<dbReference type="Pfam" id="PF25438">
    <property type="entry name" value="DUF7896"/>
    <property type="match status" value="1"/>
</dbReference>
<dbReference type="PROSITE" id="PS00028">
    <property type="entry name" value="ZINC_FINGER_C2H2_1"/>
    <property type="match status" value="1"/>
</dbReference>
<keyword evidence="5" id="KW-1185">Reference proteome</keyword>
<keyword evidence="1" id="KW-0479">Metal-binding</keyword>
<evidence type="ECO:0000256" key="1">
    <source>
        <dbReference type="PROSITE-ProRule" id="PRU00042"/>
    </source>
</evidence>
<evidence type="ECO:0000313" key="4">
    <source>
        <dbReference type="EMBL" id="ORY04018.1"/>
    </source>
</evidence>
<dbReference type="OrthoDB" id="5377599at2759"/>
<feature type="compositionally biased region" description="Polar residues" evidence="2">
    <location>
        <begin position="360"/>
        <end position="373"/>
    </location>
</feature>
<dbReference type="STRING" id="1231657.A0A1Y1Z151"/>
<feature type="compositionally biased region" description="Polar residues" evidence="2">
    <location>
        <begin position="131"/>
        <end position="152"/>
    </location>
</feature>
<dbReference type="InterPro" id="IPR057218">
    <property type="entry name" value="DUF7896"/>
</dbReference>
<accession>A0A1Y1Z151</accession>
<feature type="region of interest" description="Disordered" evidence="2">
    <location>
        <begin position="51"/>
        <end position="80"/>
    </location>
</feature>
<feature type="compositionally biased region" description="Low complexity" evidence="2">
    <location>
        <begin position="319"/>
        <end position="336"/>
    </location>
</feature>
<reference evidence="4 5" key="1">
    <citation type="submission" date="2016-07" db="EMBL/GenBank/DDBJ databases">
        <title>Pervasive Adenine N6-methylation of Active Genes in Fungi.</title>
        <authorList>
            <consortium name="DOE Joint Genome Institute"/>
            <person name="Mondo S.J."/>
            <person name="Dannebaum R.O."/>
            <person name="Kuo R.C."/>
            <person name="Labutti K."/>
            <person name="Haridas S."/>
            <person name="Kuo A."/>
            <person name="Salamov A."/>
            <person name="Ahrendt S.R."/>
            <person name="Lipzen A."/>
            <person name="Sullivan W."/>
            <person name="Andreopoulos W.B."/>
            <person name="Clum A."/>
            <person name="Lindquist E."/>
            <person name="Daum C."/>
            <person name="Ramamoorthy G.K."/>
            <person name="Gryganskyi A."/>
            <person name="Culley D."/>
            <person name="Magnuson J.K."/>
            <person name="James T.Y."/>
            <person name="O'Malley M.A."/>
            <person name="Stajich J.E."/>
            <person name="Spatafora J.W."/>
            <person name="Visel A."/>
            <person name="Grigoriev I.V."/>
        </authorList>
    </citation>
    <scope>NUCLEOTIDE SEQUENCE [LARGE SCALE GENOMIC DNA]</scope>
    <source>
        <strain evidence="4 5">CBS 115471</strain>
    </source>
</reference>
<protein>
    <recommendedName>
        <fullName evidence="3">C2H2-type domain-containing protein</fullName>
    </recommendedName>
</protein>
<feature type="domain" description="C2H2-type" evidence="3">
    <location>
        <begin position="404"/>
        <end position="432"/>
    </location>
</feature>
<evidence type="ECO:0000313" key="5">
    <source>
        <dbReference type="Proteomes" id="UP000193144"/>
    </source>
</evidence>
<evidence type="ECO:0000256" key="2">
    <source>
        <dbReference type="SAM" id="MobiDB-lite"/>
    </source>
</evidence>
<keyword evidence="1" id="KW-0862">Zinc</keyword>
<dbReference type="PANTHER" id="PTHR42031">
    <property type="entry name" value="KEY LIME PATHOGENICITY PROTEIN"/>
    <property type="match status" value="1"/>
</dbReference>
<dbReference type="EMBL" id="MCFA01000140">
    <property type="protein sequence ID" value="ORY04018.1"/>
    <property type="molecule type" value="Genomic_DNA"/>
</dbReference>
<dbReference type="SMART" id="SM00355">
    <property type="entry name" value="ZnF_C2H2"/>
    <property type="match status" value="2"/>
</dbReference>
<proteinExistence type="predicted"/>
<dbReference type="PANTHER" id="PTHR42031:SF1">
    <property type="entry name" value="KEY LIME PATHOGENICITY PROTEIN"/>
    <property type="match status" value="1"/>
</dbReference>
<keyword evidence="1" id="KW-0863">Zinc-finger</keyword>
<comment type="caution">
    <text evidence="4">The sequence shown here is derived from an EMBL/GenBank/DDBJ whole genome shotgun (WGS) entry which is preliminary data.</text>
</comment>
<dbReference type="PROSITE" id="PS50157">
    <property type="entry name" value="ZINC_FINGER_C2H2_2"/>
    <property type="match status" value="1"/>
</dbReference>
<feature type="compositionally biased region" description="Low complexity" evidence="2">
    <location>
        <begin position="296"/>
        <end position="306"/>
    </location>
</feature>
<name>A0A1Y1Z151_9PLEO</name>
<gene>
    <name evidence="4" type="ORF">BCR34DRAFT_63845</name>
</gene>
<dbReference type="InterPro" id="IPR013087">
    <property type="entry name" value="Znf_C2H2_type"/>
</dbReference>
<dbReference type="Proteomes" id="UP000193144">
    <property type="component" value="Unassembled WGS sequence"/>
</dbReference>
<evidence type="ECO:0000259" key="3">
    <source>
        <dbReference type="PROSITE" id="PS50157"/>
    </source>
</evidence>
<feature type="region of interest" description="Disordered" evidence="2">
    <location>
        <begin position="472"/>
        <end position="537"/>
    </location>
</feature>
<dbReference type="AlphaFoldDB" id="A0A1Y1Z151"/>